<dbReference type="Pfam" id="PF04586">
    <property type="entry name" value="Peptidase_S78"/>
    <property type="match status" value="1"/>
</dbReference>
<proteinExistence type="predicted"/>
<keyword evidence="2" id="KW-0645">Protease</keyword>
<keyword evidence="1" id="KW-1188">Viral release from host cell</keyword>
<dbReference type="GO" id="GO:0008233">
    <property type="term" value="F:peptidase activity"/>
    <property type="evidence" value="ECO:0007669"/>
    <property type="project" value="UniProtKB-KW"/>
</dbReference>
<dbReference type="EMBL" id="LNCD01000137">
    <property type="protein sequence ID" value="KWV42122.1"/>
    <property type="molecule type" value="Genomic_DNA"/>
</dbReference>
<evidence type="ECO:0000313" key="6">
    <source>
        <dbReference type="Proteomes" id="UP000068164"/>
    </source>
</evidence>
<sequence length="209" mass="22921">MTNIIRLPQLSRNAEVRAASFNEADNTIDVVWTTGAAVRRVNWIDGEFDEELVVSPSAIRLDRLNAGAPFLDTHGTWSLADVIGSVVKGSARIEGGVGVAKIRLSTAADAIDRVAKIKEGSVTNISVGYRIHAVEKTEREGRIPVHRVIDWEPWEISAVPIPADPGAQIRSGKDEGALFACRVDPDLSTANRIRRMRMEMQMRQQQLAG</sequence>
<organism evidence="5 6">
    <name type="scientific">Rhizobium altiplani</name>
    <dbReference type="NCBI Taxonomy" id="1864509"/>
    <lineage>
        <taxon>Bacteria</taxon>
        <taxon>Pseudomonadati</taxon>
        <taxon>Pseudomonadota</taxon>
        <taxon>Alphaproteobacteria</taxon>
        <taxon>Hyphomicrobiales</taxon>
        <taxon>Rhizobiaceae</taxon>
        <taxon>Rhizobium/Agrobacterium group</taxon>
        <taxon>Rhizobium</taxon>
    </lineage>
</organism>
<reference evidence="5 6" key="1">
    <citation type="submission" date="2015-11" db="EMBL/GenBank/DDBJ databases">
        <title>Draft Genome Sequence of the Strain BR 10423 (Rhizobium sp.) isolated from nodules of Mimosa pudica.</title>
        <authorList>
            <person name="Barauna A.C."/>
            <person name="Zilli J.E."/>
            <person name="Simoes-Araujo J.L."/>
            <person name="Reis V.M."/>
            <person name="James E.K."/>
            <person name="Reis F.B.Jr."/>
            <person name="Rouws L.F."/>
            <person name="Passos S.R."/>
            <person name="Gois S.R."/>
        </authorList>
    </citation>
    <scope>NUCLEOTIDE SEQUENCE [LARGE SCALE GENOMIC DNA]</scope>
    <source>
        <strain evidence="5 6">BR10423</strain>
    </source>
</reference>
<dbReference type="GO" id="GO:0006508">
    <property type="term" value="P:proteolysis"/>
    <property type="evidence" value="ECO:0007669"/>
    <property type="project" value="UniProtKB-KW"/>
</dbReference>
<comment type="caution">
    <text evidence="5">The sequence shown here is derived from an EMBL/GenBank/DDBJ whole genome shotgun (WGS) entry which is preliminary data.</text>
</comment>
<dbReference type="OrthoDB" id="9806592at2"/>
<gene>
    <name evidence="5" type="ORF">AS026_21170</name>
</gene>
<dbReference type="RefSeq" id="WP_062374755.1">
    <property type="nucleotide sequence ID" value="NZ_LNCD01000137.1"/>
</dbReference>
<evidence type="ECO:0000259" key="4">
    <source>
        <dbReference type="Pfam" id="PF04586"/>
    </source>
</evidence>
<feature type="domain" description="Prohead serine protease" evidence="4">
    <location>
        <begin position="98"/>
        <end position="170"/>
    </location>
</feature>
<accession>A0A120FF32</accession>
<evidence type="ECO:0000256" key="3">
    <source>
        <dbReference type="ARBA" id="ARBA00022801"/>
    </source>
</evidence>
<dbReference type="InterPro" id="IPR054613">
    <property type="entry name" value="Peptidase_S78_dom"/>
</dbReference>
<dbReference type="AlphaFoldDB" id="A0A120FF32"/>
<evidence type="ECO:0000256" key="1">
    <source>
        <dbReference type="ARBA" id="ARBA00022612"/>
    </source>
</evidence>
<keyword evidence="6" id="KW-1185">Reference proteome</keyword>
<evidence type="ECO:0000313" key="5">
    <source>
        <dbReference type="EMBL" id="KWV42122.1"/>
    </source>
</evidence>
<protein>
    <recommendedName>
        <fullName evidence="4">Prohead serine protease domain-containing protein</fullName>
    </recommendedName>
</protein>
<evidence type="ECO:0000256" key="2">
    <source>
        <dbReference type="ARBA" id="ARBA00022670"/>
    </source>
</evidence>
<name>A0A120FF32_9HYPH</name>
<keyword evidence="3" id="KW-0378">Hydrolase</keyword>
<dbReference type="Proteomes" id="UP000068164">
    <property type="component" value="Unassembled WGS sequence"/>
</dbReference>